<protein>
    <submittedName>
        <fullName evidence="1">Low-molecular-weight cysteine-rich 69</fullName>
    </submittedName>
</protein>
<dbReference type="EMBL" id="AP019297">
    <property type="protein sequence ID" value="BBG94649.1"/>
    <property type="molecule type" value="Genomic_DNA"/>
</dbReference>
<dbReference type="AlphaFoldDB" id="A0A4Y1QS38"/>
<evidence type="ECO:0000313" key="1">
    <source>
        <dbReference type="EMBL" id="BBG94649.1"/>
    </source>
</evidence>
<organism evidence="1">
    <name type="scientific">Prunus dulcis</name>
    <name type="common">Almond</name>
    <name type="synonym">Amygdalus dulcis</name>
    <dbReference type="NCBI Taxonomy" id="3755"/>
    <lineage>
        <taxon>Eukaryota</taxon>
        <taxon>Viridiplantae</taxon>
        <taxon>Streptophyta</taxon>
        <taxon>Embryophyta</taxon>
        <taxon>Tracheophyta</taxon>
        <taxon>Spermatophyta</taxon>
        <taxon>Magnoliopsida</taxon>
        <taxon>eudicotyledons</taxon>
        <taxon>Gunneridae</taxon>
        <taxon>Pentapetalae</taxon>
        <taxon>rosids</taxon>
        <taxon>fabids</taxon>
        <taxon>Rosales</taxon>
        <taxon>Rosaceae</taxon>
        <taxon>Amygdaloideae</taxon>
        <taxon>Amygdaleae</taxon>
        <taxon>Prunus</taxon>
    </lineage>
</organism>
<name>A0A4Y1QS38_PRUDU</name>
<proteinExistence type="predicted"/>
<accession>A0A4Y1QS38</accession>
<gene>
    <name evidence="1" type="ORF">Prudu_002991</name>
</gene>
<sequence>MDDQWLSREGALRRLSQRRGPARVRAKNSREFASWRATVPRVAQQRASMEANAVASAVDASAPKHVN</sequence>
<reference evidence="1" key="1">
    <citation type="journal article" date="2019" name="Science">
        <title>Mutation of a bHLH transcription factor allowed almond domestication.</title>
        <authorList>
            <person name="Sanchez-Perez R."/>
            <person name="Pavan S."/>
            <person name="Mazzeo R."/>
            <person name="Moldovan C."/>
            <person name="Aiese Cigliano R."/>
            <person name="Del Cueto J."/>
            <person name="Ricciardi F."/>
            <person name="Lotti C."/>
            <person name="Ricciardi L."/>
            <person name="Dicenta F."/>
            <person name="Lopez-Marques R.L."/>
            <person name="Lindberg Moller B."/>
        </authorList>
    </citation>
    <scope>NUCLEOTIDE SEQUENCE</scope>
</reference>